<protein>
    <submittedName>
        <fullName evidence="1">Uncharacterized protein</fullName>
    </submittedName>
</protein>
<dbReference type="EMBL" id="MK500365">
    <property type="protein sequence ID" value="QBK87640.1"/>
    <property type="molecule type" value="Genomic_DNA"/>
</dbReference>
<sequence length="98" mass="11508">MKYLLAIIPISTACVGFGYYISTIKRVVAKSSDGKQNVTCWLKPSHKFWFQPKQITWEQFITTEKEHLNTKIKELEKYQTMLKNIDHQDVDTSRITIN</sequence>
<accession>A0A481YX85</accession>
<proteinExistence type="predicted"/>
<name>A0A481YX85_9VIRU</name>
<evidence type="ECO:0000313" key="1">
    <source>
        <dbReference type="EMBL" id="QBK87640.1"/>
    </source>
</evidence>
<organism evidence="1">
    <name type="scientific">Marseillevirus LCMAC201</name>
    <dbReference type="NCBI Taxonomy" id="2506605"/>
    <lineage>
        <taxon>Viruses</taxon>
        <taxon>Varidnaviria</taxon>
        <taxon>Bamfordvirae</taxon>
        <taxon>Nucleocytoviricota</taxon>
        <taxon>Megaviricetes</taxon>
        <taxon>Pimascovirales</taxon>
        <taxon>Pimascovirales incertae sedis</taxon>
        <taxon>Marseilleviridae</taxon>
    </lineage>
</organism>
<reference evidence="1" key="1">
    <citation type="journal article" date="2019" name="MBio">
        <title>Virus Genomes from Deep Sea Sediments Expand the Ocean Megavirome and Support Independent Origins of Viral Gigantism.</title>
        <authorList>
            <person name="Backstrom D."/>
            <person name="Yutin N."/>
            <person name="Jorgensen S.L."/>
            <person name="Dharamshi J."/>
            <person name="Homa F."/>
            <person name="Zaremba-Niedwiedzka K."/>
            <person name="Spang A."/>
            <person name="Wolf Y.I."/>
            <person name="Koonin E.V."/>
            <person name="Ettema T.J."/>
        </authorList>
    </citation>
    <scope>NUCLEOTIDE SEQUENCE</scope>
</reference>
<gene>
    <name evidence="1" type="ORF">LCMAC201_05530</name>
</gene>